<dbReference type="InterPro" id="IPR038191">
    <property type="entry name" value="YciN_sf"/>
</dbReference>
<name>A0ABP8QG87_9GAMM</name>
<sequence length="81" mass="9203">MNNRQSIDKASLLAKANQLIQSHENYQSGMVANEVEEKAGVLVFKGEFFLDENGLPTPRTTIVFNIFKQLATELSKQYRLE</sequence>
<dbReference type="InterPro" id="IPR019633">
    <property type="entry name" value="DUF2498"/>
</dbReference>
<proteinExistence type="predicted"/>
<evidence type="ECO:0000313" key="1">
    <source>
        <dbReference type="EMBL" id="GAA4501390.1"/>
    </source>
</evidence>
<dbReference type="NCBIfam" id="NF008265">
    <property type="entry name" value="PRK11037.1"/>
    <property type="match status" value="1"/>
</dbReference>
<comment type="caution">
    <text evidence="1">The sequence shown here is derived from an EMBL/GenBank/DDBJ whole genome shotgun (WGS) entry which is preliminary data.</text>
</comment>
<accession>A0ABP8QG87</accession>
<protein>
    <submittedName>
        <fullName evidence="1">YciN family protein</fullName>
    </submittedName>
</protein>
<keyword evidence="2" id="KW-1185">Reference proteome</keyword>
<dbReference type="Pfam" id="PF10692">
    <property type="entry name" value="DUF2498"/>
    <property type="match status" value="1"/>
</dbReference>
<dbReference type="Proteomes" id="UP001501321">
    <property type="component" value="Unassembled WGS sequence"/>
</dbReference>
<organism evidence="1 2">
    <name type="scientific">Pseudaeromonas paramecii</name>
    <dbReference type="NCBI Taxonomy" id="2138166"/>
    <lineage>
        <taxon>Bacteria</taxon>
        <taxon>Pseudomonadati</taxon>
        <taxon>Pseudomonadota</taxon>
        <taxon>Gammaproteobacteria</taxon>
        <taxon>Aeromonadales</taxon>
        <taxon>Aeromonadaceae</taxon>
        <taxon>Pseudaeromonas</taxon>
    </lineage>
</organism>
<gene>
    <name evidence="1" type="ORF">GCM10023095_24500</name>
</gene>
<dbReference type="EMBL" id="BAABFC010000016">
    <property type="protein sequence ID" value="GAA4501390.1"/>
    <property type="molecule type" value="Genomic_DNA"/>
</dbReference>
<reference evidence="2" key="1">
    <citation type="journal article" date="2019" name="Int. J. Syst. Evol. Microbiol.">
        <title>The Global Catalogue of Microorganisms (GCM) 10K type strain sequencing project: providing services to taxonomists for standard genome sequencing and annotation.</title>
        <authorList>
            <consortium name="The Broad Institute Genomics Platform"/>
            <consortium name="The Broad Institute Genome Sequencing Center for Infectious Disease"/>
            <person name="Wu L."/>
            <person name="Ma J."/>
        </authorList>
    </citation>
    <scope>NUCLEOTIDE SEQUENCE [LARGE SCALE GENOMIC DNA]</scope>
    <source>
        <strain evidence="2">JCM 32226</strain>
    </source>
</reference>
<evidence type="ECO:0000313" key="2">
    <source>
        <dbReference type="Proteomes" id="UP001501321"/>
    </source>
</evidence>
<dbReference type="Gene3D" id="3.30.300.360">
    <property type="entry name" value="Protein of unknown function (DUF2498)"/>
    <property type="match status" value="1"/>
</dbReference>
<dbReference type="RefSeq" id="WP_345013499.1">
    <property type="nucleotide sequence ID" value="NZ_BAABFC010000016.1"/>
</dbReference>